<dbReference type="PANTHER" id="PTHR33215:SF13">
    <property type="entry name" value="PROTEIN DISTAL ANTENNA"/>
    <property type="match status" value="1"/>
</dbReference>
<feature type="region of interest" description="Disordered" evidence="10">
    <location>
        <begin position="447"/>
        <end position="490"/>
    </location>
</feature>
<feature type="region of interest" description="Disordered" evidence="10">
    <location>
        <begin position="119"/>
        <end position="143"/>
    </location>
</feature>
<dbReference type="InterPro" id="IPR036388">
    <property type="entry name" value="WH-like_DNA-bd_sf"/>
</dbReference>
<organism evidence="13 14">
    <name type="scientific">Lucilia cuprina</name>
    <name type="common">Green bottle fly</name>
    <name type="synonym">Australian sheep blowfly</name>
    <dbReference type="NCBI Taxonomy" id="7375"/>
    <lineage>
        <taxon>Eukaryota</taxon>
        <taxon>Metazoa</taxon>
        <taxon>Ecdysozoa</taxon>
        <taxon>Arthropoda</taxon>
        <taxon>Hexapoda</taxon>
        <taxon>Insecta</taxon>
        <taxon>Pterygota</taxon>
        <taxon>Neoptera</taxon>
        <taxon>Endopterygota</taxon>
        <taxon>Diptera</taxon>
        <taxon>Brachycera</taxon>
        <taxon>Muscomorpha</taxon>
        <taxon>Oestroidea</taxon>
        <taxon>Calliphoridae</taxon>
        <taxon>Luciliinae</taxon>
        <taxon>Lucilia</taxon>
    </lineage>
</organism>
<dbReference type="InterPro" id="IPR009057">
    <property type="entry name" value="Homeodomain-like_sf"/>
</dbReference>
<accession>A0A0L0BUA4</accession>
<keyword evidence="11" id="KW-0732">Signal</keyword>
<keyword evidence="7 9" id="KW-0539">Nucleus</keyword>
<sequence>MSHNCAHTHLLCLQKENFVLFAAFITACSASTIGMKADEKMDISAYQHMNIRMSTRGKRPLRNLTPSDKVRAIQRIHNGETKASVSRDIGVPESTLRGWCKNEQKLRFMCRQLGAADQLSPMTGVENPPEKRPRFDNHIQTPKYPTPSSFDEFGYSRLPLNGLTFQSNGSNAILEKIALNEIMKKHMPADIVIKQPGDNISNQMPGMMGGDYNTQLSMMQNLNLLSLLSPNLVAIPNLNPNGNGTPDAAKNKIPPRLTDDAKDNTKGNCNGSNTNNHNVYVNNTASLSVKTWAKDPADKNLINISNTTVANNTIGINRGIHDSNNNNVKDKNSSFPTEAPTDVPNFTPPLPLGLLQIPNINNTSDSEAGNNSALLEWCKVFNASLNFLALAAAAAALQPSGTLNPNAIKKEDNILYKELTKTANNFDTANNPSTFIGSDVSNDSYFDSEPEDLSVRSTATSKLSSPANSRSQSPVKSNGLCSPFHSDGEH</sequence>
<feature type="chain" id="PRO_5005535396" description="HTH psq-type domain-containing protein" evidence="11">
    <location>
        <begin position="31"/>
        <end position="490"/>
    </location>
</feature>
<evidence type="ECO:0000256" key="7">
    <source>
        <dbReference type="ARBA" id="ARBA00023242"/>
    </source>
</evidence>
<dbReference type="Pfam" id="PF04218">
    <property type="entry name" value="CENP-B_N"/>
    <property type="match status" value="1"/>
</dbReference>
<evidence type="ECO:0000256" key="2">
    <source>
        <dbReference type="ARBA" id="ARBA00022473"/>
    </source>
</evidence>
<feature type="compositionally biased region" description="Polar residues" evidence="10">
    <location>
        <begin position="455"/>
        <end position="480"/>
    </location>
</feature>
<evidence type="ECO:0000259" key="12">
    <source>
        <dbReference type="PROSITE" id="PS50960"/>
    </source>
</evidence>
<dbReference type="Gene3D" id="1.10.10.10">
    <property type="entry name" value="Winged helix-like DNA-binding domain superfamily/Winged helix DNA-binding domain"/>
    <property type="match status" value="1"/>
</dbReference>
<keyword evidence="2" id="KW-0217">Developmental protein</keyword>
<keyword evidence="14" id="KW-1185">Reference proteome</keyword>
<feature type="signal peptide" evidence="11">
    <location>
        <begin position="1"/>
        <end position="30"/>
    </location>
</feature>
<feature type="region of interest" description="Disordered" evidence="10">
    <location>
        <begin position="240"/>
        <end position="275"/>
    </location>
</feature>
<keyword evidence="5 9" id="KW-0238">DNA-binding</keyword>
<proteinExistence type="predicted"/>
<evidence type="ECO:0000256" key="11">
    <source>
        <dbReference type="SAM" id="SignalP"/>
    </source>
</evidence>
<dbReference type="PANTHER" id="PTHR33215">
    <property type="entry name" value="PROTEIN DISTAL ANTENNA"/>
    <property type="match status" value="1"/>
</dbReference>
<evidence type="ECO:0000313" key="13">
    <source>
        <dbReference type="EMBL" id="KNC23601.1"/>
    </source>
</evidence>
<dbReference type="GO" id="GO:0003700">
    <property type="term" value="F:DNA-binding transcription factor activity"/>
    <property type="evidence" value="ECO:0007669"/>
    <property type="project" value="UniProtKB-ARBA"/>
</dbReference>
<dbReference type="GO" id="GO:0003677">
    <property type="term" value="F:DNA binding"/>
    <property type="evidence" value="ECO:0007669"/>
    <property type="project" value="UniProtKB-UniRule"/>
</dbReference>
<evidence type="ECO:0000256" key="10">
    <source>
        <dbReference type="SAM" id="MobiDB-lite"/>
    </source>
</evidence>
<dbReference type="GO" id="GO:0007469">
    <property type="term" value="P:antennal development"/>
    <property type="evidence" value="ECO:0007669"/>
    <property type="project" value="UniProtKB-ARBA"/>
</dbReference>
<name>A0A0L0BUA4_LUCCU</name>
<evidence type="ECO:0000256" key="4">
    <source>
        <dbReference type="ARBA" id="ARBA00023015"/>
    </source>
</evidence>
<dbReference type="EMBL" id="JRES01001327">
    <property type="protein sequence ID" value="KNC23601.1"/>
    <property type="molecule type" value="Genomic_DNA"/>
</dbReference>
<dbReference type="GO" id="GO:0048749">
    <property type="term" value="P:compound eye development"/>
    <property type="evidence" value="ECO:0007669"/>
    <property type="project" value="UniProtKB-ARBA"/>
</dbReference>
<protein>
    <recommendedName>
        <fullName evidence="12">HTH psq-type domain-containing protein</fullName>
    </recommendedName>
</protein>
<dbReference type="GO" id="GO:0021556">
    <property type="term" value="P:central nervous system formation"/>
    <property type="evidence" value="ECO:0007669"/>
    <property type="project" value="UniProtKB-ARBA"/>
</dbReference>
<dbReference type="SUPFAM" id="SSF46689">
    <property type="entry name" value="Homeodomain-like"/>
    <property type="match status" value="1"/>
</dbReference>
<keyword evidence="4" id="KW-0805">Transcription regulation</keyword>
<evidence type="ECO:0000256" key="8">
    <source>
        <dbReference type="ARBA" id="ARBA00053122"/>
    </source>
</evidence>
<comment type="function">
    <text evidence="8">Probable transcription factor with a role in the retinal determination (RD) network. Regulates ato expression and is required for normal R8 induction and differentiation. Danr appears to repress Dan expression, but Dan is required for Danr expression anterior to the morphogenetic furrow (MF). Dan and Danr lie downstream of so and require dac function for highest levels of expression. Contributes to differentiation of antenna-specific characteristics; effector gene that acts downstream of homothorax (hth), Distal-less (Dll), cut (ct) and spineless (ss) genes to control differentiation of distal antennal structures.</text>
</comment>
<dbReference type="GO" id="GO:0007379">
    <property type="term" value="P:segment specification"/>
    <property type="evidence" value="ECO:0007669"/>
    <property type="project" value="UniProtKB-ARBA"/>
</dbReference>
<dbReference type="AlphaFoldDB" id="A0A0L0BUA4"/>
<feature type="compositionally biased region" description="Basic and acidic residues" evidence="10">
    <location>
        <begin position="128"/>
        <end position="137"/>
    </location>
</feature>
<keyword evidence="6" id="KW-0804">Transcription</keyword>
<evidence type="ECO:0000256" key="5">
    <source>
        <dbReference type="ARBA" id="ARBA00023125"/>
    </source>
</evidence>
<evidence type="ECO:0000256" key="3">
    <source>
        <dbReference type="ARBA" id="ARBA00022553"/>
    </source>
</evidence>
<gene>
    <name evidence="13" type="ORF">FF38_02223</name>
</gene>
<dbReference type="InterPro" id="IPR007889">
    <property type="entry name" value="HTH_Psq"/>
</dbReference>
<reference evidence="13 14" key="1">
    <citation type="journal article" date="2015" name="Nat. Commun.">
        <title>Lucilia cuprina genome unlocks parasitic fly biology to underpin future interventions.</title>
        <authorList>
            <person name="Anstead C.A."/>
            <person name="Korhonen P.K."/>
            <person name="Young N.D."/>
            <person name="Hall R.S."/>
            <person name="Jex A.R."/>
            <person name="Murali S.C."/>
            <person name="Hughes D.S."/>
            <person name="Lee S.F."/>
            <person name="Perry T."/>
            <person name="Stroehlein A.J."/>
            <person name="Ansell B.R."/>
            <person name="Breugelmans B."/>
            <person name="Hofmann A."/>
            <person name="Qu J."/>
            <person name="Dugan S."/>
            <person name="Lee S.L."/>
            <person name="Chao H."/>
            <person name="Dinh H."/>
            <person name="Han Y."/>
            <person name="Doddapaneni H.V."/>
            <person name="Worley K.C."/>
            <person name="Muzny D.M."/>
            <person name="Ioannidis P."/>
            <person name="Waterhouse R.M."/>
            <person name="Zdobnov E.M."/>
            <person name="James P.J."/>
            <person name="Bagnall N.H."/>
            <person name="Kotze A.C."/>
            <person name="Gibbs R.A."/>
            <person name="Richards S."/>
            <person name="Batterham P."/>
            <person name="Gasser R.B."/>
        </authorList>
    </citation>
    <scope>NUCLEOTIDE SEQUENCE [LARGE SCALE GENOMIC DNA]</scope>
    <source>
        <strain evidence="13 14">LS</strain>
        <tissue evidence="13">Full body</tissue>
    </source>
</reference>
<dbReference type="OrthoDB" id="6624814at2759"/>
<keyword evidence="3" id="KW-0597">Phosphoprotein</keyword>
<dbReference type="FunFam" id="1.10.10.10:FF:000293">
    <property type="entry name" value="Tigger transposable element-derived protein 5"/>
    <property type="match status" value="1"/>
</dbReference>
<evidence type="ECO:0000256" key="1">
    <source>
        <dbReference type="ARBA" id="ARBA00004123"/>
    </source>
</evidence>
<feature type="compositionally biased region" description="Low complexity" evidence="10">
    <location>
        <begin position="266"/>
        <end position="275"/>
    </location>
</feature>
<evidence type="ECO:0000256" key="6">
    <source>
        <dbReference type="ARBA" id="ARBA00023163"/>
    </source>
</evidence>
<dbReference type="GO" id="GO:0005634">
    <property type="term" value="C:nucleus"/>
    <property type="evidence" value="ECO:0007669"/>
    <property type="project" value="UniProtKB-SubCell"/>
</dbReference>
<evidence type="ECO:0000313" key="14">
    <source>
        <dbReference type="Proteomes" id="UP000037069"/>
    </source>
</evidence>
<feature type="domain" description="HTH psq-type" evidence="12">
    <location>
        <begin position="55"/>
        <end position="106"/>
    </location>
</feature>
<dbReference type="OMA" id="KNWAKDP"/>
<dbReference type="PROSITE" id="PS50960">
    <property type="entry name" value="HTH_PSQ"/>
    <property type="match status" value="1"/>
</dbReference>
<dbReference type="InterPro" id="IPR051839">
    <property type="entry name" value="RD_transcriptional_regulator"/>
</dbReference>
<comment type="caution">
    <text evidence="13">The sequence shown here is derived from an EMBL/GenBank/DDBJ whole genome shotgun (WGS) entry which is preliminary data.</text>
</comment>
<feature type="DNA-binding region" description="H-T-H motif" evidence="9">
    <location>
        <begin position="82"/>
        <end position="102"/>
    </location>
</feature>
<comment type="subcellular location">
    <subcellularLocation>
        <location evidence="1 9">Nucleus</location>
    </subcellularLocation>
</comment>
<dbReference type="Proteomes" id="UP000037069">
    <property type="component" value="Unassembled WGS sequence"/>
</dbReference>
<evidence type="ECO:0000256" key="9">
    <source>
        <dbReference type="PROSITE-ProRule" id="PRU00320"/>
    </source>
</evidence>